<evidence type="ECO:0000313" key="2">
    <source>
        <dbReference type="Proteomes" id="UP000750711"/>
    </source>
</evidence>
<gene>
    <name evidence="1" type="ORF">GP486_006472</name>
</gene>
<organism evidence="1 2">
    <name type="scientific">Trichoglossum hirsutum</name>
    <dbReference type="NCBI Taxonomy" id="265104"/>
    <lineage>
        <taxon>Eukaryota</taxon>
        <taxon>Fungi</taxon>
        <taxon>Dikarya</taxon>
        <taxon>Ascomycota</taxon>
        <taxon>Pezizomycotina</taxon>
        <taxon>Geoglossomycetes</taxon>
        <taxon>Geoglossales</taxon>
        <taxon>Geoglossaceae</taxon>
        <taxon>Trichoglossum</taxon>
    </lineage>
</organism>
<comment type="caution">
    <text evidence="1">The sequence shown here is derived from an EMBL/GenBank/DDBJ whole genome shotgun (WGS) entry which is preliminary data.</text>
</comment>
<evidence type="ECO:0008006" key="3">
    <source>
        <dbReference type="Google" id="ProtNLM"/>
    </source>
</evidence>
<accession>A0A9P8IGV7</accession>
<dbReference type="AlphaFoldDB" id="A0A9P8IGV7"/>
<proteinExistence type="predicted"/>
<name>A0A9P8IGV7_9PEZI</name>
<dbReference type="EMBL" id="JAGHQM010001465">
    <property type="protein sequence ID" value="KAH0553459.1"/>
    <property type="molecule type" value="Genomic_DNA"/>
</dbReference>
<evidence type="ECO:0000313" key="1">
    <source>
        <dbReference type="EMBL" id="KAH0553459.1"/>
    </source>
</evidence>
<dbReference type="GO" id="GO:0004140">
    <property type="term" value="F:dephospho-CoA kinase activity"/>
    <property type="evidence" value="ECO:0007669"/>
    <property type="project" value="TreeGrafter"/>
</dbReference>
<dbReference type="Gene3D" id="3.40.50.620">
    <property type="entry name" value="HUPs"/>
    <property type="match status" value="1"/>
</dbReference>
<dbReference type="Proteomes" id="UP000750711">
    <property type="component" value="Unassembled WGS sequence"/>
</dbReference>
<keyword evidence="2" id="KW-1185">Reference proteome</keyword>
<dbReference type="InterPro" id="IPR014729">
    <property type="entry name" value="Rossmann-like_a/b/a_fold"/>
</dbReference>
<dbReference type="PANTHER" id="PTHR10695:SF46">
    <property type="entry name" value="BIFUNCTIONAL COENZYME A SYNTHASE-RELATED"/>
    <property type="match status" value="1"/>
</dbReference>
<dbReference type="PANTHER" id="PTHR10695">
    <property type="entry name" value="DEPHOSPHO-COA KINASE-RELATED"/>
    <property type="match status" value="1"/>
</dbReference>
<dbReference type="SUPFAM" id="SSF52374">
    <property type="entry name" value="Nucleotidylyl transferase"/>
    <property type="match status" value="1"/>
</dbReference>
<reference evidence="1" key="1">
    <citation type="submission" date="2021-03" db="EMBL/GenBank/DDBJ databases">
        <title>Comparative genomics and phylogenomic investigation of the class Geoglossomycetes provide insights into ecological specialization and systematics.</title>
        <authorList>
            <person name="Melie T."/>
            <person name="Pirro S."/>
            <person name="Miller A.N."/>
            <person name="Quandt A."/>
        </authorList>
    </citation>
    <scope>NUCLEOTIDE SEQUENCE</scope>
    <source>
        <strain evidence="1">CAQ_001_2017</strain>
    </source>
</reference>
<protein>
    <recommendedName>
        <fullName evidence="3">Cytidyltransferase-like domain-containing protein</fullName>
    </recommendedName>
</protein>
<dbReference type="GO" id="GO:0015937">
    <property type="term" value="P:coenzyme A biosynthetic process"/>
    <property type="evidence" value="ECO:0007669"/>
    <property type="project" value="TreeGrafter"/>
</dbReference>
<sequence>MPPSVLLLLPPPPSSLYPALRAAYNPALSSVLSSVSEIAKKSTEAVVLEIALPCPYHYLPGQTQWPRSHIYDQTQRLVAGLYSLISAICARDSIDVEGRGGVDARILLVAYSRDLTYTKEGLPPGRPLRGPIIDLPTLALSQRAWQNVFSVHSEEGELLLMQFLDLTDRIHSSVTERSHWDVKKVDGGAGIDSPAREPEDVQSLTSGQKMHYSVVVGGTFDHLHAGHKLLLTMTALLLEPSGPPGQQRRITVGIARDELLKNKKFAEFLESWEDRQKSVSDFLLALLDFSPPETAPPAIYQATRPELNERVVYAKLDPTLEIKSVAFSDLFGPTITDESLSALVVSGESRGGGQAVNVRRGELGWSALEVFEVDVLEAGEPEDGGRARENFDGKISSTELRRRWSERAAQLHRDAQE</sequence>